<feature type="region of interest" description="Disordered" evidence="1">
    <location>
        <begin position="1"/>
        <end position="39"/>
    </location>
</feature>
<evidence type="ECO:0000313" key="2">
    <source>
        <dbReference type="EMBL" id="MPC29628.1"/>
    </source>
</evidence>
<evidence type="ECO:0000256" key="1">
    <source>
        <dbReference type="SAM" id="MobiDB-lite"/>
    </source>
</evidence>
<protein>
    <submittedName>
        <fullName evidence="2">Uncharacterized protein</fullName>
    </submittedName>
</protein>
<feature type="compositionally biased region" description="Basic and acidic residues" evidence="1">
    <location>
        <begin position="15"/>
        <end position="24"/>
    </location>
</feature>
<dbReference type="AlphaFoldDB" id="A0A5B7E7B4"/>
<sequence>MAITRCTVFPRRSSRTKEQADRHQPATSAPHSFSLTLPQIPPLASLPNADSGESRAGVMLCLPNPVFTDNRNKQQHTM</sequence>
<dbReference type="Proteomes" id="UP000324222">
    <property type="component" value="Unassembled WGS sequence"/>
</dbReference>
<feature type="compositionally biased region" description="Polar residues" evidence="1">
    <location>
        <begin position="25"/>
        <end position="37"/>
    </location>
</feature>
<reference evidence="2 3" key="1">
    <citation type="submission" date="2019-05" db="EMBL/GenBank/DDBJ databases">
        <title>Another draft genome of Portunus trituberculatus and its Hox gene families provides insights of decapod evolution.</title>
        <authorList>
            <person name="Jeong J.-H."/>
            <person name="Song I."/>
            <person name="Kim S."/>
            <person name="Choi T."/>
            <person name="Kim D."/>
            <person name="Ryu S."/>
            <person name="Kim W."/>
        </authorList>
    </citation>
    <scope>NUCLEOTIDE SEQUENCE [LARGE SCALE GENOMIC DNA]</scope>
    <source>
        <tissue evidence="2">Muscle</tissue>
    </source>
</reference>
<gene>
    <name evidence="2" type="ORF">E2C01_022869</name>
</gene>
<name>A0A5B7E7B4_PORTR</name>
<organism evidence="2 3">
    <name type="scientific">Portunus trituberculatus</name>
    <name type="common">Swimming crab</name>
    <name type="synonym">Neptunus trituberculatus</name>
    <dbReference type="NCBI Taxonomy" id="210409"/>
    <lineage>
        <taxon>Eukaryota</taxon>
        <taxon>Metazoa</taxon>
        <taxon>Ecdysozoa</taxon>
        <taxon>Arthropoda</taxon>
        <taxon>Crustacea</taxon>
        <taxon>Multicrustacea</taxon>
        <taxon>Malacostraca</taxon>
        <taxon>Eumalacostraca</taxon>
        <taxon>Eucarida</taxon>
        <taxon>Decapoda</taxon>
        <taxon>Pleocyemata</taxon>
        <taxon>Brachyura</taxon>
        <taxon>Eubrachyura</taxon>
        <taxon>Portunoidea</taxon>
        <taxon>Portunidae</taxon>
        <taxon>Portuninae</taxon>
        <taxon>Portunus</taxon>
    </lineage>
</organism>
<evidence type="ECO:0000313" key="3">
    <source>
        <dbReference type="Proteomes" id="UP000324222"/>
    </source>
</evidence>
<dbReference type="EMBL" id="VSRR010002104">
    <property type="protein sequence ID" value="MPC29628.1"/>
    <property type="molecule type" value="Genomic_DNA"/>
</dbReference>
<comment type="caution">
    <text evidence="2">The sequence shown here is derived from an EMBL/GenBank/DDBJ whole genome shotgun (WGS) entry which is preliminary data.</text>
</comment>
<accession>A0A5B7E7B4</accession>
<keyword evidence="3" id="KW-1185">Reference proteome</keyword>
<proteinExistence type="predicted"/>